<reference evidence="5 6" key="1">
    <citation type="submission" date="2014-02" db="EMBL/GenBank/DDBJ databases">
        <title>Draft genome sequence of Lysinibacillus odysseyi NBRC 100172.</title>
        <authorList>
            <person name="Zhang F."/>
            <person name="Wang G."/>
            <person name="Zhang L."/>
        </authorList>
    </citation>
    <scope>NUCLEOTIDE SEQUENCE [LARGE SCALE GENOMIC DNA]</scope>
    <source>
        <strain evidence="5 6">NBRC 100172</strain>
    </source>
</reference>
<name>A0A0A3IBP0_9BACI</name>
<dbReference type="PRINTS" id="PR00502">
    <property type="entry name" value="NUDIXFAMILY"/>
</dbReference>
<proteinExistence type="inferred from homology"/>
<evidence type="ECO:0000313" key="5">
    <source>
        <dbReference type="EMBL" id="KGR82154.1"/>
    </source>
</evidence>
<dbReference type="Gene3D" id="3.90.79.10">
    <property type="entry name" value="Nucleoside Triphosphate Pyrophosphohydrolase"/>
    <property type="match status" value="1"/>
</dbReference>
<evidence type="ECO:0000256" key="2">
    <source>
        <dbReference type="ARBA" id="ARBA00022801"/>
    </source>
</evidence>
<dbReference type="SUPFAM" id="SSF55811">
    <property type="entry name" value="Nudix"/>
    <property type="match status" value="1"/>
</dbReference>
<gene>
    <name evidence="5" type="ORF">CD32_23005</name>
</gene>
<evidence type="ECO:0000256" key="1">
    <source>
        <dbReference type="ARBA" id="ARBA00001946"/>
    </source>
</evidence>
<dbReference type="InterPro" id="IPR015797">
    <property type="entry name" value="NUDIX_hydrolase-like_dom_sf"/>
</dbReference>
<evidence type="ECO:0000259" key="4">
    <source>
        <dbReference type="PROSITE" id="PS51462"/>
    </source>
</evidence>
<dbReference type="PANTHER" id="PTHR43046">
    <property type="entry name" value="GDP-MANNOSE MANNOSYL HYDROLASE"/>
    <property type="match status" value="1"/>
</dbReference>
<dbReference type="AlphaFoldDB" id="A0A0A3IBP0"/>
<dbReference type="EMBL" id="JPVP01000060">
    <property type="protein sequence ID" value="KGR82154.1"/>
    <property type="molecule type" value="Genomic_DNA"/>
</dbReference>
<dbReference type="eggNOG" id="COG1051">
    <property type="taxonomic scope" value="Bacteria"/>
</dbReference>
<dbReference type="RefSeq" id="WP_036159380.1">
    <property type="nucleotide sequence ID" value="NZ_AVCX01000001.1"/>
</dbReference>
<sequence length="134" mass="15254">MKKWDGSAAVVIKEGRLLMVRAKGSSAWSIPSGGIEDNETAKAACCREVWEETGYRVKVESSLFVKKAVKENYDVTTYYFMCTYIGGTIRYHDPDGLIEEVDWKSKEQLHTIELLYPEDAEMLQELLSNEASLY</sequence>
<comment type="cofactor">
    <cofactor evidence="1">
        <name>Mg(2+)</name>
        <dbReference type="ChEBI" id="CHEBI:18420"/>
    </cofactor>
</comment>
<dbReference type="STRING" id="1220589.CD32_23005"/>
<dbReference type="PROSITE" id="PS51462">
    <property type="entry name" value="NUDIX"/>
    <property type="match status" value="1"/>
</dbReference>
<evidence type="ECO:0000313" key="6">
    <source>
        <dbReference type="Proteomes" id="UP000030437"/>
    </source>
</evidence>
<keyword evidence="2 3" id="KW-0378">Hydrolase</keyword>
<dbReference type="InterPro" id="IPR000086">
    <property type="entry name" value="NUDIX_hydrolase_dom"/>
</dbReference>
<dbReference type="PANTHER" id="PTHR43046:SF14">
    <property type="entry name" value="MUTT_NUDIX FAMILY PROTEIN"/>
    <property type="match status" value="1"/>
</dbReference>
<dbReference type="OrthoDB" id="9787880at2"/>
<dbReference type="Proteomes" id="UP000030437">
    <property type="component" value="Unassembled WGS sequence"/>
</dbReference>
<comment type="caution">
    <text evidence="5">The sequence shown here is derived from an EMBL/GenBank/DDBJ whole genome shotgun (WGS) entry which is preliminary data.</text>
</comment>
<organism evidence="5 6">
    <name type="scientific">Lysinibacillus odysseyi 34hs-1 = NBRC 100172</name>
    <dbReference type="NCBI Taxonomy" id="1220589"/>
    <lineage>
        <taxon>Bacteria</taxon>
        <taxon>Bacillati</taxon>
        <taxon>Bacillota</taxon>
        <taxon>Bacilli</taxon>
        <taxon>Bacillales</taxon>
        <taxon>Bacillaceae</taxon>
        <taxon>Lysinibacillus</taxon>
    </lineage>
</organism>
<protein>
    <submittedName>
        <fullName evidence="5">Phosphohydrolase</fullName>
    </submittedName>
</protein>
<accession>A0A0A3IBP0</accession>
<evidence type="ECO:0000256" key="3">
    <source>
        <dbReference type="RuleBase" id="RU003476"/>
    </source>
</evidence>
<keyword evidence="6" id="KW-1185">Reference proteome</keyword>
<dbReference type="PROSITE" id="PS00893">
    <property type="entry name" value="NUDIX_BOX"/>
    <property type="match status" value="1"/>
</dbReference>
<dbReference type="InterPro" id="IPR020084">
    <property type="entry name" value="NUDIX_hydrolase_CS"/>
</dbReference>
<comment type="similarity">
    <text evidence="3">Belongs to the Nudix hydrolase family.</text>
</comment>
<dbReference type="InterPro" id="IPR020476">
    <property type="entry name" value="Nudix_hydrolase"/>
</dbReference>
<dbReference type="Pfam" id="PF00293">
    <property type="entry name" value="NUDIX"/>
    <property type="match status" value="1"/>
</dbReference>
<dbReference type="GO" id="GO:0016787">
    <property type="term" value="F:hydrolase activity"/>
    <property type="evidence" value="ECO:0007669"/>
    <property type="project" value="UniProtKB-KW"/>
</dbReference>
<feature type="domain" description="Nudix hydrolase" evidence="4">
    <location>
        <begin position="2"/>
        <end position="127"/>
    </location>
</feature>